<dbReference type="AlphaFoldDB" id="E1YCG7"/>
<dbReference type="CDD" id="cd02980">
    <property type="entry name" value="TRX_Fd_family"/>
    <property type="match status" value="1"/>
</dbReference>
<dbReference type="InterPro" id="IPR037207">
    <property type="entry name" value="Nuop51_4Fe4S-bd_sf"/>
</dbReference>
<dbReference type="Gene3D" id="6.10.250.1450">
    <property type="match status" value="1"/>
</dbReference>
<keyword evidence="4" id="KW-0408">Iron</keyword>
<dbReference type="SUPFAM" id="SSF54862">
    <property type="entry name" value="4Fe-4S ferredoxins"/>
    <property type="match status" value="1"/>
</dbReference>
<dbReference type="SMART" id="SM00928">
    <property type="entry name" value="NADH_4Fe-4S"/>
    <property type="match status" value="1"/>
</dbReference>
<evidence type="ECO:0000256" key="3">
    <source>
        <dbReference type="ARBA" id="ARBA00022723"/>
    </source>
</evidence>
<keyword evidence="3" id="KW-0479">Metal-binding</keyword>
<dbReference type="InterPro" id="IPR017896">
    <property type="entry name" value="4Fe4S_Fe-S-bd"/>
</dbReference>
<dbReference type="SUPFAM" id="SSF140490">
    <property type="entry name" value="Nqo1C-terminal domain-like"/>
    <property type="match status" value="1"/>
</dbReference>
<dbReference type="Gene3D" id="1.20.1440.230">
    <property type="entry name" value="NADH-ubiquinone oxidoreductase 51kDa subunit, iron-sulphur binding domain"/>
    <property type="match status" value="1"/>
</dbReference>
<feature type="domain" description="4Fe-4S ferredoxin-type" evidence="6">
    <location>
        <begin position="576"/>
        <end position="605"/>
    </location>
</feature>
<dbReference type="GO" id="GO:0051539">
    <property type="term" value="F:4 iron, 4 sulfur cluster binding"/>
    <property type="evidence" value="ECO:0007669"/>
    <property type="project" value="UniProtKB-KW"/>
</dbReference>
<organism evidence="7">
    <name type="scientific">uncultured Desulfobacterium sp</name>
    <dbReference type="NCBI Taxonomy" id="201089"/>
    <lineage>
        <taxon>Bacteria</taxon>
        <taxon>Pseudomonadati</taxon>
        <taxon>Thermodesulfobacteriota</taxon>
        <taxon>Desulfobacteria</taxon>
        <taxon>Desulfobacterales</taxon>
        <taxon>Desulfobacteriaceae</taxon>
        <taxon>Desulfobacterium</taxon>
        <taxon>environmental samples</taxon>
    </lineage>
</organism>
<dbReference type="InterPro" id="IPR036249">
    <property type="entry name" value="Thioredoxin-like_sf"/>
</dbReference>
<dbReference type="SUPFAM" id="SSF142019">
    <property type="entry name" value="Nqo1 FMN-binding domain-like"/>
    <property type="match status" value="1"/>
</dbReference>
<dbReference type="Pfam" id="PF01512">
    <property type="entry name" value="Complex1_51K"/>
    <property type="match status" value="1"/>
</dbReference>
<dbReference type="InterPro" id="IPR011538">
    <property type="entry name" value="Nuo51_FMN-bd"/>
</dbReference>
<sequence length="633" mass="68844">MKIMSINDLDKIRQGYLNRLYYPEGIKVNVGMASCGIAAGAQASYNKASQEYSGNPGVTISQTGCIGFCEMEPLVEIMSKDKARIIYHHMTEDKIIEAISGYMNGEYPNKWILGQMRDPRSVLEEDMQNPQSGIEPVEGIPFLEDIPFYSQQTKIAIRNCGYIDPDSIEEYIAKRGYYAFVNALTNTKPSDIIKTVKESGLRGRGGGGFPTGIKWETCAKHHGNRHIICNADEGDPGAYMDRSILEGDPHSVLEGMLIAALAIGSSSGFFYVRNEYPLAVSRLITAIKQAEAYGLLGGNIAGTGFSFNVKISRGAGAFVCGESTALMSSLEGLVGRPRAKYVHTVEKGFRDSPSNLNNVETYANIPPIVLKGAPWFSGMGTEHSKGTKVFSLVGKIKNTGLVEVPMGINLKDIVFSIGGGVPKKKKFKAVQTGGPSGGCIPENLIDLPVDYQKLAEVGSIMGSGGMIVMDQDTCMVDVARYFLDFLKEESCGQCNPCREGIKQMLDILTDICQGNGKDGDIELLEELGSMIQKFSLCGLGTSAPNPVLTTILYFRDEYEAHIKHKKCPAGVCKALFHYEIDAEACTGCRSCAKKCPQEAIAGEKKQPHKLDQAKCIKCGICYDACKFDAIVIR</sequence>
<dbReference type="SUPFAM" id="SSF142984">
    <property type="entry name" value="Nqo1 middle domain-like"/>
    <property type="match status" value="1"/>
</dbReference>
<evidence type="ECO:0000259" key="6">
    <source>
        <dbReference type="PROSITE" id="PS51379"/>
    </source>
</evidence>
<dbReference type="PROSITE" id="PS51379">
    <property type="entry name" value="4FE4S_FER_2"/>
    <property type="match status" value="2"/>
</dbReference>
<dbReference type="InterPro" id="IPR037225">
    <property type="entry name" value="Nuo51_FMN-bd_sf"/>
</dbReference>
<dbReference type="PROSITE" id="PS00198">
    <property type="entry name" value="4FE4S_FER_1"/>
    <property type="match status" value="1"/>
</dbReference>
<dbReference type="Gene3D" id="3.40.50.11540">
    <property type="entry name" value="NADH-ubiquinone oxidoreductase 51kDa subunit"/>
    <property type="match status" value="1"/>
</dbReference>
<evidence type="ECO:0000256" key="2">
    <source>
        <dbReference type="ARBA" id="ARBA00022485"/>
    </source>
</evidence>
<dbReference type="Gene3D" id="3.30.70.20">
    <property type="match status" value="1"/>
</dbReference>
<protein>
    <submittedName>
        <fullName evidence="7">NADH-quinone oxidoreductase subunit F 2</fullName>
    </submittedName>
</protein>
<evidence type="ECO:0000256" key="5">
    <source>
        <dbReference type="ARBA" id="ARBA00023014"/>
    </source>
</evidence>
<dbReference type="GO" id="GO:0010181">
    <property type="term" value="F:FMN binding"/>
    <property type="evidence" value="ECO:0007669"/>
    <property type="project" value="InterPro"/>
</dbReference>
<dbReference type="Gene3D" id="3.40.30.10">
    <property type="entry name" value="Glutaredoxin"/>
    <property type="match status" value="1"/>
</dbReference>
<evidence type="ECO:0000256" key="4">
    <source>
        <dbReference type="ARBA" id="ARBA00023004"/>
    </source>
</evidence>
<comment type="similarity">
    <text evidence="1">Belongs to the complex I 51 kDa subunit family.</text>
</comment>
<dbReference type="InterPro" id="IPR019575">
    <property type="entry name" value="Nuop51_4Fe4S-bd"/>
</dbReference>
<proteinExistence type="inferred from homology"/>
<dbReference type="Pfam" id="PF13237">
    <property type="entry name" value="Fer4_10"/>
    <property type="match status" value="1"/>
</dbReference>
<dbReference type="PANTHER" id="PTHR43578:SF3">
    <property type="entry name" value="NADH-QUINONE OXIDOREDUCTASE SUBUNIT F"/>
    <property type="match status" value="1"/>
</dbReference>
<feature type="domain" description="4Fe-4S ferredoxin-type" evidence="6">
    <location>
        <begin position="606"/>
        <end position="633"/>
    </location>
</feature>
<dbReference type="EMBL" id="FR695868">
    <property type="protein sequence ID" value="CBX28261.1"/>
    <property type="molecule type" value="Genomic_DNA"/>
</dbReference>
<dbReference type="PANTHER" id="PTHR43578">
    <property type="entry name" value="NADH-QUINONE OXIDOREDUCTASE SUBUNIT F"/>
    <property type="match status" value="1"/>
</dbReference>
<accession>E1YCG7</accession>
<dbReference type="GO" id="GO:0008137">
    <property type="term" value="F:NADH dehydrogenase (ubiquinone) activity"/>
    <property type="evidence" value="ECO:0007669"/>
    <property type="project" value="InterPro"/>
</dbReference>
<gene>
    <name evidence="7" type="ORF">N47_G35850</name>
</gene>
<dbReference type="SUPFAM" id="SSF52833">
    <property type="entry name" value="Thioredoxin-like"/>
    <property type="match status" value="1"/>
</dbReference>
<dbReference type="PROSITE" id="PS00645">
    <property type="entry name" value="COMPLEX1_51K_2"/>
    <property type="match status" value="1"/>
</dbReference>
<dbReference type="FunFam" id="1.20.1440.230:FF:000001">
    <property type="entry name" value="Mitochondrial NADH dehydrogenase flavoprotein 1"/>
    <property type="match status" value="1"/>
</dbReference>
<evidence type="ECO:0000256" key="1">
    <source>
        <dbReference type="ARBA" id="ARBA00007523"/>
    </source>
</evidence>
<dbReference type="InterPro" id="IPR017900">
    <property type="entry name" value="4Fe4S_Fe_S_CS"/>
</dbReference>
<keyword evidence="2" id="KW-0004">4Fe-4S</keyword>
<name>E1YCG7_9BACT</name>
<dbReference type="InterPro" id="IPR001949">
    <property type="entry name" value="NADH-UbQ_OxRdtase_51kDa_CS"/>
</dbReference>
<evidence type="ECO:0000313" key="7">
    <source>
        <dbReference type="EMBL" id="CBX28261.1"/>
    </source>
</evidence>
<keyword evidence="5" id="KW-0411">Iron-sulfur</keyword>
<dbReference type="GO" id="GO:0046872">
    <property type="term" value="F:metal ion binding"/>
    <property type="evidence" value="ECO:0007669"/>
    <property type="project" value="UniProtKB-KW"/>
</dbReference>
<dbReference type="Gene3D" id="3.10.20.600">
    <property type="match status" value="1"/>
</dbReference>
<dbReference type="Pfam" id="PF10589">
    <property type="entry name" value="NADH_4Fe-4S"/>
    <property type="match status" value="1"/>
</dbReference>
<reference evidence="7" key="1">
    <citation type="journal article" date="2011" name="Environ. Microbiol.">
        <title>Genomic insights into the metabolic potential of the polycyclic aromatic hydrocarbon degrading sulfate-reducing Deltaproteobacterium N47.</title>
        <authorList>
            <person name="Bergmann F."/>
            <person name="Selesi D."/>
            <person name="Weinmaier T."/>
            <person name="Tischler P."/>
            <person name="Rattei T."/>
            <person name="Meckenstock R.U."/>
        </authorList>
    </citation>
    <scope>NUCLEOTIDE SEQUENCE</scope>
</reference>